<keyword evidence="3" id="KW-1185">Reference proteome</keyword>
<dbReference type="Pfam" id="PF13715">
    <property type="entry name" value="CarbopepD_reg_2"/>
    <property type="match status" value="1"/>
</dbReference>
<proteinExistence type="predicted"/>
<protein>
    <submittedName>
        <fullName evidence="2">Carboxypeptidase-like regulatory domain-containing protein</fullName>
    </submittedName>
</protein>
<dbReference type="KEGG" id="afla:FHG64_13155"/>
<reference evidence="2 3" key="1">
    <citation type="submission" date="2019-06" db="EMBL/GenBank/DDBJ databases">
        <title>Complete genome sequence of Antarcticibacterium flavum KCTC 52984T from an Antarctic marine sediment.</title>
        <authorList>
            <person name="Lee Y.M."/>
            <person name="Shin S.C."/>
        </authorList>
    </citation>
    <scope>NUCLEOTIDE SEQUENCE [LARGE SCALE GENOMIC DNA]</scope>
    <source>
        <strain evidence="2 3">KCTC 52984</strain>
    </source>
</reference>
<dbReference type="AlphaFoldDB" id="A0A5B7X459"/>
<dbReference type="RefSeq" id="WP_139066836.1">
    <property type="nucleotide sequence ID" value="NZ_CP040812.1"/>
</dbReference>
<dbReference type="InterPro" id="IPR008969">
    <property type="entry name" value="CarboxyPept-like_regulatory"/>
</dbReference>
<evidence type="ECO:0000313" key="3">
    <source>
        <dbReference type="Proteomes" id="UP000309016"/>
    </source>
</evidence>
<accession>A0A5B7X459</accession>
<evidence type="ECO:0000256" key="1">
    <source>
        <dbReference type="SAM" id="SignalP"/>
    </source>
</evidence>
<keyword evidence="2" id="KW-0121">Carboxypeptidase</keyword>
<feature type="signal peptide" evidence="1">
    <location>
        <begin position="1"/>
        <end position="20"/>
    </location>
</feature>
<keyword evidence="1" id="KW-0732">Signal</keyword>
<dbReference type="SUPFAM" id="SSF49464">
    <property type="entry name" value="Carboxypeptidase regulatory domain-like"/>
    <property type="match status" value="1"/>
</dbReference>
<keyword evidence="2" id="KW-0645">Protease</keyword>
<dbReference type="Proteomes" id="UP000309016">
    <property type="component" value="Chromosome"/>
</dbReference>
<dbReference type="OrthoDB" id="1433475at2"/>
<evidence type="ECO:0000313" key="2">
    <source>
        <dbReference type="EMBL" id="QCY70274.1"/>
    </source>
</evidence>
<sequence length="508" mass="58330">MKFILSILIISLFQVQLMEAQEISAVIIDSQTKAPVPFATVKYAPGKGVVTNEEGSFSLYGKFSAQDTMEISSMGYASLRMGLMDVKDQIPLKPATIELGNVFLTNKDLKPEEIIKKVKENVAANYNFELSQKKFFFRESNVNNVGRFALLVDKSTFPDLDQALMTQISNSVPRYSDSYKEVLGDFYGNYDTQKLQILKAANLHNPQSTEGLTELVDKVEDILKTNIKSNSFLKIKTGIIGVKLDAEELELESREEKEKEKQQKVKTPEELEKAFLLKQNNLHKSINSKIKSLLGTAFWNTDMTMDVLENPRKYKFIKTGFLQMGEEMVYVIDFEPKRGADFKGKLYVNTGDFGVHRMEYENVKSLKSFRLFGISTMKDVYRGKMIFNRNDKGKYDPAYLEVEKGESFGLHRPLKIIEKNKYVKGRRKQNELDLNIKINTGQLTKHQMVIYEQTSLDQAKYEGLEPSTTFDYETFKLYNPEFWKGYNIIEPNAAIRAFTVPESKEEIY</sequence>
<feature type="chain" id="PRO_5022856858" evidence="1">
    <location>
        <begin position="21"/>
        <end position="508"/>
    </location>
</feature>
<keyword evidence="2" id="KW-0378">Hydrolase</keyword>
<gene>
    <name evidence="2" type="ORF">FHG64_13155</name>
</gene>
<dbReference type="GO" id="GO:0004180">
    <property type="term" value="F:carboxypeptidase activity"/>
    <property type="evidence" value="ECO:0007669"/>
    <property type="project" value="UniProtKB-KW"/>
</dbReference>
<dbReference type="EMBL" id="CP040812">
    <property type="protein sequence ID" value="QCY70274.1"/>
    <property type="molecule type" value="Genomic_DNA"/>
</dbReference>
<organism evidence="2 3">
    <name type="scientific">Antarcticibacterium flavum</name>
    <dbReference type="NCBI Taxonomy" id="2058175"/>
    <lineage>
        <taxon>Bacteria</taxon>
        <taxon>Pseudomonadati</taxon>
        <taxon>Bacteroidota</taxon>
        <taxon>Flavobacteriia</taxon>
        <taxon>Flavobacteriales</taxon>
        <taxon>Flavobacteriaceae</taxon>
        <taxon>Antarcticibacterium</taxon>
    </lineage>
</organism>
<name>A0A5B7X459_9FLAO</name>